<dbReference type="InterPro" id="IPR037066">
    <property type="entry name" value="Plug_dom_sf"/>
</dbReference>
<evidence type="ECO:0000256" key="8">
    <source>
        <dbReference type="ARBA" id="ARBA00023170"/>
    </source>
</evidence>
<name>A0A017TCV6_9BACT</name>
<keyword evidence="14" id="KW-1185">Reference proteome</keyword>
<evidence type="ECO:0000256" key="1">
    <source>
        <dbReference type="ARBA" id="ARBA00004571"/>
    </source>
</evidence>
<dbReference type="STRING" id="1192034.CAP_1775"/>
<dbReference type="InterPro" id="IPR012910">
    <property type="entry name" value="Plug_dom"/>
</dbReference>
<evidence type="ECO:0000256" key="6">
    <source>
        <dbReference type="ARBA" id="ARBA00023077"/>
    </source>
</evidence>
<evidence type="ECO:0000259" key="11">
    <source>
        <dbReference type="Pfam" id="PF00593"/>
    </source>
</evidence>
<dbReference type="EMBL" id="ASRX01000015">
    <property type="protein sequence ID" value="EYF06645.1"/>
    <property type="molecule type" value="Genomic_DNA"/>
</dbReference>
<dbReference type="SUPFAM" id="SSF56935">
    <property type="entry name" value="Porins"/>
    <property type="match status" value="1"/>
</dbReference>
<keyword evidence="8 13" id="KW-0675">Receptor</keyword>
<feature type="domain" description="TonB-dependent receptor-like beta-barrel" evidence="11">
    <location>
        <begin position="413"/>
        <end position="655"/>
    </location>
</feature>
<evidence type="ECO:0000256" key="7">
    <source>
        <dbReference type="ARBA" id="ARBA00023136"/>
    </source>
</evidence>
<evidence type="ECO:0000313" key="13">
    <source>
        <dbReference type="EMBL" id="EYF06645.1"/>
    </source>
</evidence>
<evidence type="ECO:0000256" key="5">
    <source>
        <dbReference type="ARBA" id="ARBA00022729"/>
    </source>
</evidence>
<evidence type="ECO:0000256" key="10">
    <source>
        <dbReference type="RuleBase" id="RU003357"/>
    </source>
</evidence>
<dbReference type="AlphaFoldDB" id="A0A017TCV6"/>
<feature type="domain" description="TonB-dependent receptor plug" evidence="12">
    <location>
        <begin position="90"/>
        <end position="174"/>
    </location>
</feature>
<comment type="similarity">
    <text evidence="10">Belongs to the TonB-dependent receptor family.</text>
</comment>
<keyword evidence="6 10" id="KW-0798">TonB box</keyword>
<comment type="caution">
    <text evidence="13">The sequence shown here is derived from an EMBL/GenBank/DDBJ whole genome shotgun (WGS) entry which is preliminary data.</text>
</comment>
<evidence type="ECO:0000313" key="14">
    <source>
        <dbReference type="Proteomes" id="UP000019678"/>
    </source>
</evidence>
<dbReference type="PANTHER" id="PTHR30069">
    <property type="entry name" value="TONB-DEPENDENT OUTER MEMBRANE RECEPTOR"/>
    <property type="match status" value="1"/>
</dbReference>
<gene>
    <name evidence="13" type="ORF">CAP_1775</name>
</gene>
<organism evidence="13 14">
    <name type="scientific">Chondromyces apiculatus DSM 436</name>
    <dbReference type="NCBI Taxonomy" id="1192034"/>
    <lineage>
        <taxon>Bacteria</taxon>
        <taxon>Pseudomonadati</taxon>
        <taxon>Myxococcota</taxon>
        <taxon>Polyangia</taxon>
        <taxon>Polyangiales</taxon>
        <taxon>Polyangiaceae</taxon>
        <taxon>Chondromyces</taxon>
    </lineage>
</organism>
<sequence>MRASAPWLKCETLAVPCESVYLHGVRWRCVSPAPVRRIGRFLVGAILLSVSTSAGGQPLVAQDTGAIEVTVRGDVSGGYATRASVDDSPRPAVDAASVLSGLPSVHVRRLGADGSFGTLSVRGAASSQVGVFLGGIPLTSAADPSLDLGALPLWPGASFRVHRGFAPASLGTTGYLGGVLAIEPPSVTDGERTSWWTAAGSFGALKLRAGDLRREGRVTIAAGVSAARADNDFSFELADPITRATREVRRNNAGYASASGIARVAVDFSWGSVGTLVFGDARRLGLPGSADSPTTASRLETSRMAVGVDVTARTGAQGAARALAWVRHESSAFTDPLGELDPLHPGAVVEEAIRAAGLQIGWRGRPAAPLTLGLVADARIEQFDPGDTAQIEAHRVAGGIGFDLVFRPEIARWPGHPLSLTASARIDARSDDADRAPSREIAPSGHLGAALSLSPAAVLAVHLGALRRSPGFVELYGDRGTLRGDPGLRPERALSIDAGVHGDIGTPHLQLGYEIVAFATEARDLIAFVPLGRSTFRAENLDHGTLLGAEASLLLSTRRLRTSISYTLLSARNTGDDPLTTGRQLPGRPAHDLAYDAAYRFGPLVLRYGLDAVAGTTVDEGGTIVLPPRVLHGVGAALDVPRVPGLRASLDVDNLFDLRTLHTESQLTSRAVPLPLSDFLGFPLPGRALWATLQWSFRQGE</sequence>
<evidence type="ECO:0000256" key="2">
    <source>
        <dbReference type="ARBA" id="ARBA00022448"/>
    </source>
</evidence>
<dbReference type="Pfam" id="PF07715">
    <property type="entry name" value="Plug"/>
    <property type="match status" value="1"/>
</dbReference>
<keyword evidence="5" id="KW-0732">Signal</keyword>
<keyword evidence="4" id="KW-0812">Transmembrane</keyword>
<dbReference type="InterPro" id="IPR000531">
    <property type="entry name" value="Beta-barrel_TonB"/>
</dbReference>
<evidence type="ECO:0000256" key="4">
    <source>
        <dbReference type="ARBA" id="ARBA00022692"/>
    </source>
</evidence>
<dbReference type="PANTHER" id="PTHR30069:SF29">
    <property type="entry name" value="HEMOGLOBIN AND HEMOGLOBIN-HAPTOGLOBIN-BINDING PROTEIN 1-RELATED"/>
    <property type="match status" value="1"/>
</dbReference>
<keyword evidence="2" id="KW-0813">Transport</keyword>
<protein>
    <submittedName>
        <fullName evidence="13">TonB-dependent receptor</fullName>
    </submittedName>
</protein>
<comment type="subcellular location">
    <subcellularLocation>
        <location evidence="1">Cell outer membrane</location>
        <topology evidence="1">Multi-pass membrane protein</topology>
    </subcellularLocation>
</comment>
<dbReference type="InterPro" id="IPR036942">
    <property type="entry name" value="Beta-barrel_TonB_sf"/>
</dbReference>
<evidence type="ECO:0000256" key="9">
    <source>
        <dbReference type="ARBA" id="ARBA00023237"/>
    </source>
</evidence>
<evidence type="ECO:0000259" key="12">
    <source>
        <dbReference type="Pfam" id="PF07715"/>
    </source>
</evidence>
<dbReference type="Pfam" id="PF00593">
    <property type="entry name" value="TonB_dep_Rec_b-barrel"/>
    <property type="match status" value="1"/>
</dbReference>
<evidence type="ECO:0000256" key="3">
    <source>
        <dbReference type="ARBA" id="ARBA00022452"/>
    </source>
</evidence>
<dbReference type="Gene3D" id="2.40.170.20">
    <property type="entry name" value="TonB-dependent receptor, beta-barrel domain"/>
    <property type="match status" value="1"/>
</dbReference>
<dbReference type="GO" id="GO:0015344">
    <property type="term" value="F:siderophore uptake transmembrane transporter activity"/>
    <property type="evidence" value="ECO:0007669"/>
    <property type="project" value="TreeGrafter"/>
</dbReference>
<reference evidence="13 14" key="1">
    <citation type="submission" date="2013-05" db="EMBL/GenBank/DDBJ databases">
        <title>Genome assembly of Chondromyces apiculatus DSM 436.</title>
        <authorList>
            <person name="Sharma G."/>
            <person name="Khatri I."/>
            <person name="Kaur C."/>
            <person name="Mayilraj S."/>
            <person name="Subramanian S."/>
        </authorList>
    </citation>
    <scope>NUCLEOTIDE SEQUENCE [LARGE SCALE GENOMIC DNA]</scope>
    <source>
        <strain evidence="13 14">DSM 436</strain>
    </source>
</reference>
<proteinExistence type="inferred from homology"/>
<keyword evidence="9" id="KW-0998">Cell outer membrane</keyword>
<dbReference type="InterPro" id="IPR039426">
    <property type="entry name" value="TonB-dep_rcpt-like"/>
</dbReference>
<dbReference type="GO" id="GO:0009279">
    <property type="term" value="C:cell outer membrane"/>
    <property type="evidence" value="ECO:0007669"/>
    <property type="project" value="UniProtKB-SubCell"/>
</dbReference>
<keyword evidence="3" id="KW-1134">Transmembrane beta strand</keyword>
<dbReference type="Gene3D" id="2.170.130.10">
    <property type="entry name" value="TonB-dependent receptor, plug domain"/>
    <property type="match status" value="1"/>
</dbReference>
<dbReference type="GO" id="GO:0044718">
    <property type="term" value="P:siderophore transmembrane transport"/>
    <property type="evidence" value="ECO:0007669"/>
    <property type="project" value="TreeGrafter"/>
</dbReference>
<accession>A0A017TCV6</accession>
<dbReference type="Proteomes" id="UP000019678">
    <property type="component" value="Unassembled WGS sequence"/>
</dbReference>
<keyword evidence="7 10" id="KW-0472">Membrane</keyword>
<dbReference type="eggNOG" id="COG4206">
    <property type="taxonomic scope" value="Bacteria"/>
</dbReference>